<sequence length="230" mass="24331">MNQPVMSPVSRATETLTDQDDLTTSFGTPAERVARAVAQIRAGGSIVVIDDEDRENEGDIICAAETLTVAQMAQMIRDCSGIVCLILTDANATRLELPPMVSANTSSYGTGFTVSIEARHGVTTGVSAADRVTTIKTAIAPHCQPTDLARPGHVFPIRANPGGLAVRQGHSEATIDLMRRAGRQPAGVLCEVTNPDGTMARLPELIVYARQHGMPLVTIADLIAYPDITG</sequence>
<dbReference type="EC" id="4.1.99.12" evidence="4 12"/>
<keyword evidence="6 12" id="KW-0686">Riboflavin biosynthesis</keyword>
<feature type="binding site" evidence="12">
    <location>
        <position position="55"/>
    </location>
    <ligand>
        <name>Mg(2+)</name>
        <dbReference type="ChEBI" id="CHEBI:18420"/>
        <label>2</label>
    </ligand>
</feature>
<dbReference type="GO" id="GO:0008686">
    <property type="term" value="F:3,4-dihydroxy-2-butanone-4-phosphate synthase activity"/>
    <property type="evidence" value="ECO:0007669"/>
    <property type="project" value="UniProtKB-UniRule"/>
</dbReference>
<comment type="similarity">
    <text evidence="11 12 13">Belongs to the DHBP synthase family.</text>
</comment>
<feature type="binding site" evidence="12">
    <location>
        <position position="170"/>
    </location>
    <ligand>
        <name>Mg(2+)</name>
        <dbReference type="ChEBI" id="CHEBI:18420"/>
        <label>2</label>
    </ligand>
</feature>
<dbReference type="GO" id="GO:0030145">
    <property type="term" value="F:manganese ion binding"/>
    <property type="evidence" value="ECO:0007669"/>
    <property type="project" value="UniProtKB-UniRule"/>
</dbReference>
<feature type="site" description="Essential for catalytic activity" evidence="12">
    <location>
        <position position="191"/>
    </location>
</feature>
<dbReference type="Proteomes" id="UP000185678">
    <property type="component" value="Unassembled WGS sequence"/>
</dbReference>
<dbReference type="GO" id="GO:0000287">
    <property type="term" value="F:magnesium ion binding"/>
    <property type="evidence" value="ECO:0007669"/>
    <property type="project" value="UniProtKB-UniRule"/>
</dbReference>
<dbReference type="NCBIfam" id="TIGR00506">
    <property type="entry name" value="ribB"/>
    <property type="match status" value="1"/>
</dbReference>
<gene>
    <name evidence="12" type="primary">ribB</name>
    <name evidence="15" type="ORF">SAMN05421779_10786</name>
</gene>
<dbReference type="Gene3D" id="3.90.870.10">
    <property type="entry name" value="DHBP synthase"/>
    <property type="match status" value="1"/>
</dbReference>
<evidence type="ECO:0000256" key="14">
    <source>
        <dbReference type="SAM" id="MobiDB-lite"/>
    </source>
</evidence>
<evidence type="ECO:0000256" key="3">
    <source>
        <dbReference type="ARBA" id="ARBA00011738"/>
    </source>
</evidence>
<evidence type="ECO:0000313" key="15">
    <source>
        <dbReference type="EMBL" id="SIT11725.1"/>
    </source>
</evidence>
<accession>A0A1N7PM57</accession>
<dbReference type="STRING" id="80876.SAMN05421779_10786"/>
<comment type="caution">
    <text evidence="12">Lacks conserved residue(s) required for the propagation of feature annotation.</text>
</comment>
<feature type="binding site" evidence="12">
    <location>
        <position position="55"/>
    </location>
    <ligand>
        <name>Mg(2+)</name>
        <dbReference type="ChEBI" id="CHEBI:18420"/>
        <label>1</label>
    </ligand>
</feature>
<evidence type="ECO:0000256" key="6">
    <source>
        <dbReference type="ARBA" id="ARBA00022619"/>
    </source>
</evidence>
<dbReference type="UniPathway" id="UPA00275">
    <property type="reaction ID" value="UER00399"/>
</dbReference>
<dbReference type="PANTHER" id="PTHR21327">
    <property type="entry name" value="GTP CYCLOHYDROLASE II-RELATED"/>
    <property type="match status" value="1"/>
</dbReference>
<dbReference type="FunFam" id="3.90.870.10:FF:000002">
    <property type="entry name" value="3,4-dihydroxy-2-butanone 4-phosphate synthase"/>
    <property type="match status" value="1"/>
</dbReference>
<feature type="binding site" evidence="12">
    <location>
        <begin position="54"/>
        <end position="55"/>
    </location>
    <ligand>
        <name>D-ribulose 5-phosphate</name>
        <dbReference type="ChEBI" id="CHEBI:58121"/>
    </ligand>
</feature>
<dbReference type="PANTHER" id="PTHR21327:SF38">
    <property type="entry name" value="3,4-DIHYDROXY-2-BUTANONE 4-PHOSPHATE SYNTHASE"/>
    <property type="match status" value="1"/>
</dbReference>
<comment type="function">
    <text evidence="1 12 13">Catalyzes the conversion of D-ribulose 5-phosphate to formate and 3,4-dihydroxy-2-butanone 4-phosphate.</text>
</comment>
<dbReference type="GO" id="GO:0005829">
    <property type="term" value="C:cytosol"/>
    <property type="evidence" value="ECO:0007669"/>
    <property type="project" value="TreeGrafter"/>
</dbReference>
<evidence type="ECO:0000256" key="13">
    <source>
        <dbReference type="RuleBase" id="RU003843"/>
    </source>
</evidence>
<evidence type="ECO:0000256" key="4">
    <source>
        <dbReference type="ARBA" id="ARBA00012153"/>
    </source>
</evidence>
<feature type="region of interest" description="Disordered" evidence="14">
    <location>
        <begin position="1"/>
        <end position="25"/>
    </location>
</feature>
<dbReference type="AlphaFoldDB" id="A0A1N7PM57"/>
<dbReference type="OrthoDB" id="9793111at2"/>
<keyword evidence="8 12" id="KW-0460">Magnesium</keyword>
<comment type="subunit">
    <text evidence="3 12 13">Homodimer.</text>
</comment>
<dbReference type="HAMAP" id="MF_00180">
    <property type="entry name" value="RibB"/>
    <property type="match status" value="1"/>
</dbReference>
<protein>
    <recommendedName>
        <fullName evidence="5 12">3,4-dihydroxy-2-butanone 4-phosphate synthase</fullName>
        <shortName evidence="12 13">DHBP synthase</shortName>
        <ecNumber evidence="4 12">4.1.99.12</ecNumber>
    </recommendedName>
</protein>
<feature type="site" description="Essential for catalytic activity" evidence="12">
    <location>
        <position position="153"/>
    </location>
</feature>
<evidence type="ECO:0000313" key="16">
    <source>
        <dbReference type="Proteomes" id="UP000185678"/>
    </source>
</evidence>
<proteinExistence type="inferred from homology"/>
<evidence type="ECO:0000256" key="7">
    <source>
        <dbReference type="ARBA" id="ARBA00022723"/>
    </source>
</evidence>
<dbReference type="Pfam" id="PF00926">
    <property type="entry name" value="DHBP_synthase"/>
    <property type="match status" value="1"/>
</dbReference>
<name>A0A1N7PM57_9PROT</name>
<evidence type="ECO:0000256" key="11">
    <source>
        <dbReference type="ARBA" id="ARBA00060730"/>
    </source>
</evidence>
<evidence type="ECO:0000256" key="1">
    <source>
        <dbReference type="ARBA" id="ARBA00002284"/>
    </source>
</evidence>
<keyword evidence="9 12" id="KW-0464">Manganese</keyword>
<dbReference type="EMBL" id="FTOA01000007">
    <property type="protein sequence ID" value="SIT11725.1"/>
    <property type="molecule type" value="Genomic_DNA"/>
</dbReference>
<organism evidence="15 16">
    <name type="scientific">Insolitispirillum peregrinum</name>
    <dbReference type="NCBI Taxonomy" id="80876"/>
    <lineage>
        <taxon>Bacteria</taxon>
        <taxon>Pseudomonadati</taxon>
        <taxon>Pseudomonadota</taxon>
        <taxon>Alphaproteobacteria</taxon>
        <taxon>Rhodospirillales</taxon>
        <taxon>Novispirillaceae</taxon>
        <taxon>Insolitispirillum</taxon>
    </lineage>
</organism>
<reference evidence="15 16" key="1">
    <citation type="submission" date="2017-01" db="EMBL/GenBank/DDBJ databases">
        <authorList>
            <person name="Mah S.A."/>
            <person name="Swanson W.J."/>
            <person name="Moy G.W."/>
            <person name="Vacquier V.D."/>
        </authorList>
    </citation>
    <scope>NUCLEOTIDE SEQUENCE [LARGE SCALE GENOMIC DNA]</scope>
    <source>
        <strain evidence="15 16">DSM 11589</strain>
    </source>
</reference>
<evidence type="ECO:0000256" key="5">
    <source>
        <dbReference type="ARBA" id="ARBA00018836"/>
    </source>
</evidence>
<feature type="binding site" evidence="12">
    <location>
        <position position="59"/>
    </location>
    <ligand>
        <name>D-ribulose 5-phosphate</name>
        <dbReference type="ChEBI" id="CHEBI:58121"/>
    </ligand>
</feature>
<comment type="cofactor">
    <cofactor evidence="12 13">
        <name>Mg(2+)</name>
        <dbReference type="ChEBI" id="CHEBI:18420"/>
    </cofactor>
    <cofactor evidence="12 13">
        <name>Mn(2+)</name>
        <dbReference type="ChEBI" id="CHEBI:29035"/>
    </cofactor>
    <text evidence="12 13">Binds 2 divalent metal cations per subunit. Magnesium or manganese.</text>
</comment>
<keyword evidence="7 12" id="KW-0479">Metal-binding</keyword>
<evidence type="ECO:0000256" key="8">
    <source>
        <dbReference type="ARBA" id="ARBA00022842"/>
    </source>
</evidence>
<keyword evidence="16" id="KW-1185">Reference proteome</keyword>
<dbReference type="GO" id="GO:0009231">
    <property type="term" value="P:riboflavin biosynthetic process"/>
    <property type="evidence" value="ECO:0007669"/>
    <property type="project" value="UniProtKB-UniRule"/>
</dbReference>
<dbReference type="InterPro" id="IPR000422">
    <property type="entry name" value="DHBP_synthase_RibB"/>
</dbReference>
<evidence type="ECO:0000256" key="10">
    <source>
        <dbReference type="ARBA" id="ARBA00023239"/>
    </source>
</evidence>
<keyword evidence="10 12" id="KW-0456">Lyase</keyword>
<dbReference type="SUPFAM" id="SSF55821">
    <property type="entry name" value="YrdC/RibB"/>
    <property type="match status" value="1"/>
</dbReference>
<dbReference type="InterPro" id="IPR017945">
    <property type="entry name" value="DHBP_synth_RibB-like_a/b_dom"/>
</dbReference>
<evidence type="ECO:0000256" key="2">
    <source>
        <dbReference type="ARBA" id="ARBA00004904"/>
    </source>
</evidence>
<evidence type="ECO:0000256" key="12">
    <source>
        <dbReference type="HAMAP-Rule" id="MF_00180"/>
    </source>
</evidence>
<dbReference type="RefSeq" id="WP_084194948.1">
    <property type="nucleotide sequence ID" value="NZ_FTOA01000007.1"/>
</dbReference>
<evidence type="ECO:0000256" key="9">
    <source>
        <dbReference type="ARBA" id="ARBA00023211"/>
    </source>
</evidence>
<comment type="pathway">
    <text evidence="2 12 13">Cofactor biosynthesis; riboflavin biosynthesis; 2-hydroxy-3-oxobutyl phosphate from D-ribulose 5-phosphate: step 1/1.</text>
</comment>
<comment type="catalytic activity">
    <reaction evidence="12 13">
        <text>D-ribulose 5-phosphate = (2S)-2-hydroxy-3-oxobutyl phosphate + formate + H(+)</text>
        <dbReference type="Rhea" id="RHEA:18457"/>
        <dbReference type="ChEBI" id="CHEBI:15378"/>
        <dbReference type="ChEBI" id="CHEBI:15740"/>
        <dbReference type="ChEBI" id="CHEBI:58121"/>
        <dbReference type="ChEBI" id="CHEBI:58830"/>
        <dbReference type="EC" id="4.1.99.12"/>
    </reaction>
</comment>